<dbReference type="PANTHER" id="PTHR34539">
    <property type="entry name" value="T6J4.11 PROTEIN"/>
    <property type="match status" value="1"/>
</dbReference>
<keyword evidence="2" id="KW-1185">Reference proteome</keyword>
<evidence type="ECO:0000313" key="2">
    <source>
        <dbReference type="Proteomes" id="UP001141253"/>
    </source>
</evidence>
<evidence type="ECO:0000313" key="1">
    <source>
        <dbReference type="EMBL" id="KAJ6322061.1"/>
    </source>
</evidence>
<dbReference type="PANTHER" id="PTHR34539:SF19">
    <property type="entry name" value="T6J4.11 PROTEIN"/>
    <property type="match status" value="1"/>
</dbReference>
<protein>
    <submittedName>
        <fullName evidence="1">Uncharacterized protein</fullName>
    </submittedName>
</protein>
<organism evidence="1 2">
    <name type="scientific">Salix suchowensis</name>
    <dbReference type="NCBI Taxonomy" id="1278906"/>
    <lineage>
        <taxon>Eukaryota</taxon>
        <taxon>Viridiplantae</taxon>
        <taxon>Streptophyta</taxon>
        <taxon>Embryophyta</taxon>
        <taxon>Tracheophyta</taxon>
        <taxon>Spermatophyta</taxon>
        <taxon>Magnoliopsida</taxon>
        <taxon>eudicotyledons</taxon>
        <taxon>Gunneridae</taxon>
        <taxon>Pentapetalae</taxon>
        <taxon>rosids</taxon>
        <taxon>fabids</taxon>
        <taxon>Malpighiales</taxon>
        <taxon>Salicaceae</taxon>
        <taxon>Saliceae</taxon>
        <taxon>Salix</taxon>
    </lineage>
</organism>
<accession>A0ABQ9A3X3</accession>
<name>A0ABQ9A3X3_9ROSI</name>
<proteinExistence type="predicted"/>
<reference evidence="1" key="2">
    <citation type="journal article" date="2023" name="Int. J. Mol. Sci.">
        <title>De Novo Assembly and Annotation of 11 Diverse Shrub Willow (Salix) Genomes Reveals Novel Gene Organization in Sex-Linked Regions.</title>
        <authorList>
            <person name="Hyden B."/>
            <person name="Feng K."/>
            <person name="Yates T.B."/>
            <person name="Jawdy S."/>
            <person name="Cereghino C."/>
            <person name="Smart L.B."/>
            <person name="Muchero W."/>
        </authorList>
    </citation>
    <scope>NUCLEOTIDE SEQUENCE</scope>
    <source>
        <tissue evidence="1">Shoot tip</tissue>
    </source>
</reference>
<comment type="caution">
    <text evidence="1">The sequence shown here is derived from an EMBL/GenBank/DDBJ whole genome shotgun (WGS) entry which is preliminary data.</text>
</comment>
<dbReference type="Proteomes" id="UP001141253">
    <property type="component" value="Chromosome 8"/>
</dbReference>
<dbReference type="EMBL" id="JAPFFI010000023">
    <property type="protein sequence ID" value="KAJ6322061.1"/>
    <property type="molecule type" value="Genomic_DNA"/>
</dbReference>
<reference evidence="1" key="1">
    <citation type="submission" date="2022-10" db="EMBL/GenBank/DDBJ databases">
        <authorList>
            <person name="Hyden B.L."/>
            <person name="Feng K."/>
            <person name="Yates T."/>
            <person name="Jawdy S."/>
            <person name="Smart L.B."/>
            <person name="Muchero W."/>
        </authorList>
    </citation>
    <scope>NUCLEOTIDE SEQUENCE</scope>
    <source>
        <tissue evidence="1">Shoot tip</tissue>
    </source>
</reference>
<sequence>MSCLGQIQLQKILIILNYNSKLQKDCKAHKKRARDGSDESELDLPEVKKIRDDLLALLDDSDPDSLCQGLDSVMKSFEQEISASSSSPVPVVDLTSESGESLPDLGYLLEASDDELGLPPSANNLSSGEVRGGAETELIRVDSSGSSGIGGELWGFEDQIPTYESFGLGVGDSNCSGEYVGFDDSLFEYSNVCFDSDFSDFSLRLGGVPTE</sequence>
<gene>
    <name evidence="1" type="ORF">OIU77_012026</name>
</gene>